<protein>
    <submittedName>
        <fullName evidence="3">Teichoic acid biosynthesis protein C</fullName>
    </submittedName>
</protein>
<comment type="caution">
    <text evidence="3">The sequence shown here is derived from an EMBL/GenBank/DDBJ whole genome shotgun (WGS) entry which is preliminary data.</text>
</comment>
<evidence type="ECO:0000256" key="1">
    <source>
        <dbReference type="SAM" id="SignalP"/>
    </source>
</evidence>
<evidence type="ECO:0000313" key="3">
    <source>
        <dbReference type="EMBL" id="KND38579.1"/>
    </source>
</evidence>
<feature type="domain" description="P68 RBP/TagC-like beta-propeller" evidence="2">
    <location>
        <begin position="63"/>
        <end position="317"/>
    </location>
</feature>
<reference evidence="4" key="1">
    <citation type="submission" date="2014-07" db="EMBL/GenBank/DDBJ databases">
        <title>Genome sequencing of plant-pathogenic Streptomyces species.</title>
        <authorList>
            <person name="Harrison J."/>
            <person name="Sapp M."/>
            <person name="Thwaites R."/>
            <person name="Studholme D.J."/>
        </authorList>
    </citation>
    <scope>NUCLEOTIDE SEQUENCE [LARGE SCALE GENOMIC DNA]</scope>
    <source>
        <strain evidence="4">NCPPB 4445</strain>
    </source>
</reference>
<dbReference type="PATRIC" id="fig|42234.21.peg.1455"/>
<feature type="signal peptide" evidence="1">
    <location>
        <begin position="1"/>
        <end position="36"/>
    </location>
</feature>
<dbReference type="InterPro" id="IPR048799">
    <property type="entry name" value="P68_RBP_TagC-like_beta-prop"/>
</dbReference>
<evidence type="ECO:0000313" key="4">
    <source>
        <dbReference type="Proteomes" id="UP000037151"/>
    </source>
</evidence>
<sequence>MLRHVQHHGGAAHLNRRQILLAATALALTPAAAATAAVPASPRLNLTTTRLWLHEVTLSETRVLQSFAFDNTNRRLYTAQLTQGGRTLTGETAPVTGAERSRNGDLCITRLDWTGTVTGRMYLKGFGHGVSIAAEPVGTSTYLWTETDAVPDSEDNGYGTRVARFRFTDGAVLTTGSTQLVRFDPVPGSDHNTVALDPANSRIAHRRRVAGAWTYALHDLATFKAGVFEPLATITQPAVLTGPTFQGYATLGRHLYTLDGTSFGDVHLTAVDWNTGAVLDRQLTGAGQELFYREPEGMAIQLPDATSPARLHFGLASEKSLTETDKKASFYYTDTTTTV</sequence>
<feature type="chain" id="PRO_5039211538" evidence="1">
    <location>
        <begin position="37"/>
        <end position="339"/>
    </location>
</feature>
<gene>
    <name evidence="3" type="ORF">IQ63_07070</name>
</gene>
<organism evidence="3 4">
    <name type="scientific">Streptomyces acidiscabies</name>
    <dbReference type="NCBI Taxonomy" id="42234"/>
    <lineage>
        <taxon>Bacteria</taxon>
        <taxon>Bacillati</taxon>
        <taxon>Actinomycetota</taxon>
        <taxon>Actinomycetes</taxon>
        <taxon>Kitasatosporales</taxon>
        <taxon>Streptomycetaceae</taxon>
        <taxon>Streptomyces</taxon>
    </lineage>
</organism>
<dbReference type="EMBL" id="JPPY01000042">
    <property type="protein sequence ID" value="KND38579.1"/>
    <property type="molecule type" value="Genomic_DNA"/>
</dbReference>
<accession>A0A0L0KLZ5</accession>
<evidence type="ECO:0000259" key="2">
    <source>
        <dbReference type="Pfam" id="PF21311"/>
    </source>
</evidence>
<keyword evidence="1" id="KW-0732">Signal</keyword>
<proteinExistence type="predicted"/>
<name>A0A0L0KLZ5_9ACTN</name>
<dbReference type="Proteomes" id="UP000037151">
    <property type="component" value="Unassembled WGS sequence"/>
</dbReference>
<dbReference type="Pfam" id="PF21311">
    <property type="entry name" value="Phage_RBD_prop"/>
    <property type="match status" value="1"/>
</dbReference>
<dbReference type="AlphaFoldDB" id="A0A0L0KLZ5"/>
<dbReference type="PROSITE" id="PS51318">
    <property type="entry name" value="TAT"/>
    <property type="match status" value="1"/>
</dbReference>
<dbReference type="InterPro" id="IPR006311">
    <property type="entry name" value="TAT_signal"/>
</dbReference>